<dbReference type="PROSITE" id="PS50157">
    <property type="entry name" value="ZINC_FINGER_C2H2_2"/>
    <property type="match status" value="2"/>
</dbReference>
<dbReference type="Proteomes" id="UP000008837">
    <property type="component" value="Unassembled WGS sequence"/>
</dbReference>
<keyword evidence="4" id="KW-0862">Zinc</keyword>
<keyword evidence="2" id="KW-0677">Repeat</keyword>
<evidence type="ECO:0000256" key="3">
    <source>
        <dbReference type="ARBA" id="ARBA00022771"/>
    </source>
</evidence>
<dbReference type="PROSITE" id="PS00028">
    <property type="entry name" value="ZINC_FINGER_C2H2_1"/>
    <property type="match status" value="2"/>
</dbReference>
<dbReference type="GO" id="GO:0000978">
    <property type="term" value="F:RNA polymerase II cis-regulatory region sequence-specific DNA binding"/>
    <property type="evidence" value="ECO:0007669"/>
    <property type="project" value="TreeGrafter"/>
</dbReference>
<dbReference type="GO" id="GO:0000785">
    <property type="term" value="C:chromatin"/>
    <property type="evidence" value="ECO:0007669"/>
    <property type="project" value="TreeGrafter"/>
</dbReference>
<dbReference type="Gene3D" id="3.30.160.60">
    <property type="entry name" value="Classic Zinc Finger"/>
    <property type="match status" value="2"/>
</dbReference>
<dbReference type="AlphaFoldDB" id="A8PST9"/>
<dbReference type="GeneID" id="5856846"/>
<dbReference type="GO" id="GO:0031519">
    <property type="term" value="C:PcG protein complex"/>
    <property type="evidence" value="ECO:0007669"/>
    <property type="project" value="TreeGrafter"/>
</dbReference>
<protein>
    <recommendedName>
        <fullName evidence="7">C2H2-type domain-containing protein</fullName>
    </recommendedName>
</protein>
<dbReference type="InterPro" id="IPR036236">
    <property type="entry name" value="Znf_C2H2_sf"/>
</dbReference>
<dbReference type="GO" id="GO:0005667">
    <property type="term" value="C:transcription regulator complex"/>
    <property type="evidence" value="ECO:0007669"/>
    <property type="project" value="TreeGrafter"/>
</dbReference>
<feature type="domain" description="C2H2-type" evidence="7">
    <location>
        <begin position="355"/>
        <end position="385"/>
    </location>
</feature>
<evidence type="ECO:0000313" key="8">
    <source>
        <dbReference type="EMBL" id="EDP45326.1"/>
    </source>
</evidence>
<evidence type="ECO:0000256" key="2">
    <source>
        <dbReference type="ARBA" id="ARBA00022737"/>
    </source>
</evidence>
<gene>
    <name evidence="8" type="ORF">MGL_0315</name>
</gene>
<keyword evidence="3 5" id="KW-0863">Zinc-finger</keyword>
<keyword evidence="9" id="KW-1185">Reference proteome</keyword>
<accession>A8PST9</accession>
<evidence type="ECO:0000313" key="9">
    <source>
        <dbReference type="Proteomes" id="UP000008837"/>
    </source>
</evidence>
<dbReference type="Pfam" id="PF00096">
    <property type="entry name" value="zf-C2H2"/>
    <property type="match status" value="2"/>
</dbReference>
<evidence type="ECO:0000256" key="5">
    <source>
        <dbReference type="PROSITE-ProRule" id="PRU00042"/>
    </source>
</evidence>
<dbReference type="SMART" id="SM00355">
    <property type="entry name" value="ZnF_C2H2"/>
    <property type="match status" value="2"/>
</dbReference>
<evidence type="ECO:0000256" key="6">
    <source>
        <dbReference type="SAM" id="MobiDB-lite"/>
    </source>
</evidence>
<dbReference type="SUPFAM" id="SSF57667">
    <property type="entry name" value="beta-beta-alpha zinc fingers"/>
    <property type="match status" value="1"/>
</dbReference>
<keyword evidence="1" id="KW-0479">Metal-binding</keyword>
<dbReference type="RefSeq" id="XP_001732540.1">
    <property type="nucleotide sequence ID" value="XM_001732488.1"/>
</dbReference>
<feature type="domain" description="C2H2-type" evidence="7">
    <location>
        <begin position="323"/>
        <end position="350"/>
    </location>
</feature>
<dbReference type="STRING" id="425265.A8PST9"/>
<organism evidence="8 9">
    <name type="scientific">Malassezia globosa (strain ATCC MYA-4612 / CBS 7966)</name>
    <name type="common">Dandruff-associated fungus</name>
    <dbReference type="NCBI Taxonomy" id="425265"/>
    <lineage>
        <taxon>Eukaryota</taxon>
        <taxon>Fungi</taxon>
        <taxon>Dikarya</taxon>
        <taxon>Basidiomycota</taxon>
        <taxon>Ustilaginomycotina</taxon>
        <taxon>Malasseziomycetes</taxon>
        <taxon>Malasseziales</taxon>
        <taxon>Malasseziaceae</taxon>
        <taxon>Malassezia</taxon>
    </lineage>
</organism>
<name>A8PST9_MALGO</name>
<feature type="compositionally biased region" description="Polar residues" evidence="6">
    <location>
        <begin position="388"/>
        <end position="400"/>
    </location>
</feature>
<evidence type="ECO:0000259" key="7">
    <source>
        <dbReference type="PROSITE" id="PS50157"/>
    </source>
</evidence>
<dbReference type="PANTHER" id="PTHR14003:SF19">
    <property type="entry name" value="YY2 TRANSCRIPTION FACTOR"/>
    <property type="match status" value="1"/>
</dbReference>
<evidence type="ECO:0000256" key="4">
    <source>
        <dbReference type="ARBA" id="ARBA00022833"/>
    </source>
</evidence>
<dbReference type="InterPro" id="IPR013087">
    <property type="entry name" value="Znf_C2H2_type"/>
</dbReference>
<dbReference type="KEGG" id="mgl:MGL_0315"/>
<proteinExistence type="predicted"/>
<dbReference type="InParanoid" id="A8PST9"/>
<dbReference type="OrthoDB" id="8117402at2759"/>
<sequence>MVPRDLVEESVATASSNPMSEPWEAFLRNDNMFGSSAAPSDLFEQMQLPQQSTRDNLIPLYDYDDMQETRTKLSEDTVESILASNESLKNTMYGISEPMIDLTPTTSVSDMSLFGLSALPLAPTTDSISQDFLVSSPSSSSGTYPYELFNIPSPLPGTVYPRSPTINHAMSDEDSPRNTFGIMNSAPFDLHSLISDTVPITQMELGLSKADVHSDTQHLSSLPCLLPFSTSSQTGASSSGQPDCQEIKPLYVAADSNFAAPQCMNNIGAVVSPVVSKQTAAETSLGTVSRALASVPKNSSTSMSVTAFPDLGLLKLPKAQKLYECPTCCKVFVRAYNRKKHMETHEALENRLRPFICSYAGCGKSFSRKHDMNRHYMGVHFGIRKTPTDSAQNKRSNNTILDVKPTIAS</sequence>
<dbReference type="VEuPathDB" id="FungiDB:MGL_0315"/>
<evidence type="ECO:0000256" key="1">
    <source>
        <dbReference type="ARBA" id="ARBA00022723"/>
    </source>
</evidence>
<dbReference type="EMBL" id="AAYY01000001">
    <property type="protein sequence ID" value="EDP45326.1"/>
    <property type="molecule type" value="Genomic_DNA"/>
</dbReference>
<feature type="region of interest" description="Disordered" evidence="6">
    <location>
        <begin position="387"/>
        <end position="409"/>
    </location>
</feature>
<reference evidence="8 9" key="1">
    <citation type="journal article" date="2007" name="Proc. Natl. Acad. Sci. U.S.A.">
        <title>Dandruff-associated Malassezia genomes reveal convergent and divergent virulence traits shared with plant and human fungal pathogens.</title>
        <authorList>
            <person name="Xu J."/>
            <person name="Saunders C.W."/>
            <person name="Hu P."/>
            <person name="Grant R.A."/>
            <person name="Boekhout T."/>
            <person name="Kuramae E.E."/>
            <person name="Kronstad J.W."/>
            <person name="Deangelis Y.M."/>
            <person name="Reeder N.L."/>
            <person name="Johnstone K.R."/>
            <person name="Leland M."/>
            <person name="Fieno A.M."/>
            <person name="Begley W.M."/>
            <person name="Sun Y."/>
            <person name="Lacey M.P."/>
            <person name="Chaudhary T."/>
            <person name="Keough T."/>
            <person name="Chu L."/>
            <person name="Sears R."/>
            <person name="Yuan B."/>
            <person name="Dawson T.L.Jr."/>
        </authorList>
    </citation>
    <scope>NUCLEOTIDE SEQUENCE [LARGE SCALE GENOMIC DNA]</scope>
    <source>
        <strain evidence="9">ATCC MYA-4612 / CBS 7966</strain>
    </source>
</reference>
<dbReference type="PANTHER" id="PTHR14003">
    <property type="entry name" value="TRANSCRIPTIONAL REPRESSOR PROTEIN YY"/>
    <property type="match status" value="1"/>
</dbReference>
<dbReference type="GO" id="GO:0000981">
    <property type="term" value="F:DNA-binding transcription factor activity, RNA polymerase II-specific"/>
    <property type="evidence" value="ECO:0007669"/>
    <property type="project" value="TreeGrafter"/>
</dbReference>
<dbReference type="GO" id="GO:0008270">
    <property type="term" value="F:zinc ion binding"/>
    <property type="evidence" value="ECO:0007669"/>
    <property type="project" value="UniProtKB-KW"/>
</dbReference>
<comment type="caution">
    <text evidence="8">The sequence shown here is derived from an EMBL/GenBank/DDBJ whole genome shotgun (WGS) entry which is preliminary data.</text>
</comment>